<sequence length="1077" mass="123138">MYTQVVSEKMQQKHIQNVQFNIKEFYSEEEMDLSKIVTKTYTSNTVASVKEIGGSMQLSANGSSTSNVESFYLPTQDYIFPTSRMVLENGNPQKLFVCICWLVEKSTKEEKIETSASDDKFHPSKFQHQQNKNIKFAHGTTTLGFVFDGGIIVAVDSRASMGSYIGSGTVKKIIEINDYLLGTMAGGAADCAFWERNLARDCRIYELRNGERISVAAASKMLTNYLAGYKGYGLSVGSMVAGCDKRGPQLYYVDSDAMRLKAEFGFSVGSGSTFAYGVLDTEYRSDLSVEDAIALAKRAIYHATHRDAYSGGFVNVYWVTPNGWRNISHEDSFDLHQRYFPQRYLSSGGGYWPTVVCGPPGVGKNTLFKYLQQQYPNLFVSVPLQTSRQAQSDDEQRYHLVSREQFEQSISKQEFAAYGTVGDDLYGISKEALDGAVKQKQIALIITDVNSAKILKKSSQIKAFHLFIGVSGTFFFCCGNEMLTTRLSNKFKDHDVVQNKLQTAETDLKFLTDNRGFFNQILMNDALEKAQRDIVQLFRTCSFLNVVVFINDISSTFNSKLQYPKKKNNNKKSAFKNKNSISFLKSKIIKSKPVQRKSFYNRLRKMLSTCVPAKEETKVNIVDETTQERPKYEKPVAEMRVLIIGDGESGKGTLRKQWRIIDNDTFYQGEMEKYKNIIQKRCVRVLLDLIVQVAHHADEKESEAAASDLQKEVEMIVPLFWNVESGAELGYSKEQAEQLFKIWSHSSIQKMFKQRKNQWNNDEYLLENLQRFSQDKLCLEINTQDIVNLSGFDGGCSKWFARVQLSHAPPQLHKMLVDTTMTSPGAYFSHSSVIFIVDVMNILQFGSDGKSLICNSFINFANLYNKCVFACFFFFFFFITIVCWLVFDESEIFFFFLNKKKKKKKILLNKCDLLLKHCYIQKKRKRNVGCLEMAKILSQIKDTLNTLTLLESTDKLQSLFTDENAALTSDEIIEMLTMILELIHEKRTKDLNVSLKRQLLIYRTVLSDASNVASGQKKQTILRLINIWFNESIARAKNMSLEDIVLMVWMYYSWFEETPVDNIVKQMRDFVFVKSHI</sequence>
<dbReference type="PROSITE" id="PS00854">
    <property type="entry name" value="PROTEASOME_BETA_1"/>
    <property type="match status" value="1"/>
</dbReference>
<dbReference type="PRINTS" id="PR00141">
    <property type="entry name" value="PROTEASOME"/>
</dbReference>
<evidence type="ECO:0000256" key="10">
    <source>
        <dbReference type="ARBA" id="ARBA00023134"/>
    </source>
</evidence>
<dbReference type="SUPFAM" id="SSF56235">
    <property type="entry name" value="N-terminal nucleophile aminohydrolases (Ntn hydrolases)"/>
    <property type="match status" value="1"/>
</dbReference>
<keyword evidence="9" id="KW-0647">Proteasome</keyword>
<dbReference type="EMBL" id="ASPP01017296">
    <property type="protein sequence ID" value="ETO17068.1"/>
    <property type="molecule type" value="Genomic_DNA"/>
</dbReference>
<evidence type="ECO:0000256" key="3">
    <source>
        <dbReference type="ARBA" id="ARBA00012039"/>
    </source>
</evidence>
<protein>
    <recommendedName>
        <fullName evidence="3">proteasome endopeptidase complex</fullName>
        <ecNumber evidence="3">3.4.25.1</ecNumber>
    </recommendedName>
</protein>
<dbReference type="InterPro" id="IPR016050">
    <property type="entry name" value="Proteasome_bsu_CS"/>
</dbReference>
<feature type="binding site" evidence="15">
    <location>
        <begin position="648"/>
        <end position="653"/>
    </location>
    <ligand>
        <name>GTP</name>
        <dbReference type="ChEBI" id="CHEBI:37565"/>
    </ligand>
</feature>
<dbReference type="InterPro" id="IPR001353">
    <property type="entry name" value="Proteasome_sua/b"/>
</dbReference>
<keyword evidence="4" id="KW-0963">Cytoplasm</keyword>
<dbReference type="Pfam" id="PF00503">
    <property type="entry name" value="G-alpha"/>
    <property type="match status" value="1"/>
</dbReference>
<evidence type="ECO:0000256" key="2">
    <source>
        <dbReference type="ARBA" id="ARBA00004123"/>
    </source>
</evidence>
<keyword evidence="10 15" id="KW-0342">GTP-binding</keyword>
<dbReference type="InterPro" id="IPR008145">
    <property type="entry name" value="GK/Ca_channel_bsu"/>
</dbReference>
<comment type="subcellular location">
    <subcellularLocation>
        <location evidence="2">Nucleus</location>
    </subcellularLocation>
</comment>
<keyword evidence="11" id="KW-0865">Zymogen</keyword>
<evidence type="ECO:0000256" key="16">
    <source>
        <dbReference type="SAM" id="Phobius"/>
    </source>
</evidence>
<evidence type="ECO:0000256" key="7">
    <source>
        <dbReference type="ARBA" id="ARBA00022741"/>
    </source>
</evidence>
<evidence type="ECO:0000256" key="5">
    <source>
        <dbReference type="ARBA" id="ARBA00022670"/>
    </source>
</evidence>
<feature type="domain" description="Guanylate kinase-like" evidence="17">
    <location>
        <begin position="351"/>
        <end position="539"/>
    </location>
</feature>
<dbReference type="PROSITE" id="PS50052">
    <property type="entry name" value="GUANYLATE_KINASE_2"/>
    <property type="match status" value="1"/>
</dbReference>
<dbReference type="GO" id="GO:0031683">
    <property type="term" value="F:G-protein beta/gamma-subunit complex binding"/>
    <property type="evidence" value="ECO:0007669"/>
    <property type="project" value="InterPro"/>
</dbReference>
<dbReference type="InterPro" id="IPR011025">
    <property type="entry name" value="GproteinA_insert"/>
</dbReference>
<keyword evidence="7 15" id="KW-0547">Nucleotide-binding</keyword>
<dbReference type="SUPFAM" id="SSF52540">
    <property type="entry name" value="P-loop containing nucleoside triphosphate hydrolases"/>
    <property type="match status" value="1"/>
</dbReference>
<dbReference type="Gene3D" id="1.10.400.10">
    <property type="entry name" value="GI Alpha 1, domain 2-like"/>
    <property type="match status" value="1"/>
</dbReference>
<dbReference type="Proteomes" id="UP000023152">
    <property type="component" value="Unassembled WGS sequence"/>
</dbReference>
<keyword evidence="12" id="KW-0807">Transducer</keyword>
<dbReference type="CDD" id="cd03761">
    <property type="entry name" value="proteasome_beta_type_5"/>
    <property type="match status" value="1"/>
</dbReference>
<keyword evidence="6" id="KW-0888">Threonine protease</keyword>
<dbReference type="InterPro" id="IPR008144">
    <property type="entry name" value="Guanylate_kin-like_dom"/>
</dbReference>
<dbReference type="FunFam" id="3.60.20.10:FF:000051">
    <property type="entry name" value="Proteasome subunit beta"/>
    <property type="match status" value="1"/>
</dbReference>
<evidence type="ECO:0000259" key="17">
    <source>
        <dbReference type="PROSITE" id="PS50052"/>
    </source>
</evidence>
<organism evidence="18 19">
    <name type="scientific">Reticulomyxa filosa</name>
    <dbReference type="NCBI Taxonomy" id="46433"/>
    <lineage>
        <taxon>Eukaryota</taxon>
        <taxon>Sar</taxon>
        <taxon>Rhizaria</taxon>
        <taxon>Retaria</taxon>
        <taxon>Foraminifera</taxon>
        <taxon>Monothalamids</taxon>
        <taxon>Reticulomyxidae</taxon>
        <taxon>Reticulomyxa</taxon>
    </lineage>
</organism>
<dbReference type="InterPro" id="IPR029055">
    <property type="entry name" value="Ntn_hydrolases_N"/>
</dbReference>
<evidence type="ECO:0000256" key="15">
    <source>
        <dbReference type="PIRSR" id="PIRSR601019-1"/>
    </source>
</evidence>
<keyword evidence="5" id="KW-0645">Protease</keyword>
<dbReference type="GO" id="GO:0005737">
    <property type="term" value="C:cytoplasm"/>
    <property type="evidence" value="ECO:0007669"/>
    <property type="project" value="TreeGrafter"/>
</dbReference>
<evidence type="ECO:0000256" key="12">
    <source>
        <dbReference type="ARBA" id="ARBA00023224"/>
    </source>
</evidence>
<evidence type="ECO:0000256" key="11">
    <source>
        <dbReference type="ARBA" id="ARBA00023145"/>
    </source>
</evidence>
<keyword evidence="8" id="KW-0378">Hydrolase</keyword>
<feature type="transmembrane region" description="Helical" evidence="16">
    <location>
        <begin position="872"/>
        <end position="897"/>
    </location>
</feature>
<evidence type="ECO:0000313" key="18">
    <source>
        <dbReference type="EMBL" id="ETO17068.1"/>
    </source>
</evidence>
<dbReference type="InterPro" id="IPR027417">
    <property type="entry name" value="P-loop_NTPase"/>
</dbReference>
<accession>X6MSV9</accession>
<comment type="caution">
    <text evidence="18">The sequence shown here is derived from an EMBL/GenBank/DDBJ whole genome shotgun (WGS) entry which is preliminary data.</text>
</comment>
<gene>
    <name evidence="18" type="ORF">RFI_20264</name>
</gene>
<evidence type="ECO:0000256" key="4">
    <source>
        <dbReference type="ARBA" id="ARBA00022490"/>
    </source>
</evidence>
<dbReference type="Gene3D" id="3.60.20.10">
    <property type="entry name" value="Glutamine Phosphoribosylpyrophosphate, subunit 1, domain 1"/>
    <property type="match status" value="1"/>
</dbReference>
<dbReference type="InterPro" id="IPR000243">
    <property type="entry name" value="Pept_T1A_subB"/>
</dbReference>
<dbReference type="InterPro" id="IPR023333">
    <property type="entry name" value="Proteasome_suB-type"/>
</dbReference>
<dbReference type="GO" id="GO:0004298">
    <property type="term" value="F:threonine-type endopeptidase activity"/>
    <property type="evidence" value="ECO:0007669"/>
    <property type="project" value="UniProtKB-KW"/>
</dbReference>
<evidence type="ECO:0000256" key="14">
    <source>
        <dbReference type="PIRSR" id="PIRSR600243-1"/>
    </source>
</evidence>
<dbReference type="EC" id="3.4.25.1" evidence="3"/>
<dbReference type="InterPro" id="IPR001019">
    <property type="entry name" value="Gprotein_alpha_su"/>
</dbReference>
<dbReference type="GO" id="GO:0005839">
    <property type="term" value="C:proteasome core complex"/>
    <property type="evidence" value="ECO:0007669"/>
    <property type="project" value="InterPro"/>
</dbReference>
<evidence type="ECO:0000256" key="13">
    <source>
        <dbReference type="ARBA" id="ARBA00023242"/>
    </source>
</evidence>
<keyword evidence="13" id="KW-0539">Nucleus</keyword>
<proteinExistence type="predicted"/>
<dbReference type="PANTHER" id="PTHR32194">
    <property type="entry name" value="METALLOPROTEASE TLDD"/>
    <property type="match status" value="1"/>
</dbReference>
<keyword evidence="19" id="KW-1185">Reference proteome</keyword>
<keyword evidence="16" id="KW-0472">Membrane</keyword>
<dbReference type="GO" id="GO:0007186">
    <property type="term" value="P:G protein-coupled receptor signaling pathway"/>
    <property type="evidence" value="ECO:0007669"/>
    <property type="project" value="InterPro"/>
</dbReference>
<dbReference type="PANTHER" id="PTHR32194:SF3">
    <property type="entry name" value="PROTEASOME SUBUNIT BETA"/>
    <property type="match status" value="1"/>
</dbReference>
<comment type="catalytic activity">
    <reaction evidence="1">
        <text>Cleavage of peptide bonds with very broad specificity.</text>
        <dbReference type="EC" id="3.4.25.1"/>
    </reaction>
</comment>
<evidence type="ECO:0000256" key="1">
    <source>
        <dbReference type="ARBA" id="ARBA00001198"/>
    </source>
</evidence>
<dbReference type="SMART" id="SM00072">
    <property type="entry name" value="GuKc"/>
    <property type="match status" value="1"/>
</dbReference>
<dbReference type="GO" id="GO:0051603">
    <property type="term" value="P:proteolysis involved in protein catabolic process"/>
    <property type="evidence" value="ECO:0007669"/>
    <property type="project" value="InterPro"/>
</dbReference>
<evidence type="ECO:0000256" key="9">
    <source>
        <dbReference type="ARBA" id="ARBA00022942"/>
    </source>
</evidence>
<evidence type="ECO:0000256" key="8">
    <source>
        <dbReference type="ARBA" id="ARBA00022801"/>
    </source>
</evidence>
<dbReference type="PROSITE" id="PS51476">
    <property type="entry name" value="PROTEASOME_BETA_2"/>
    <property type="match status" value="1"/>
</dbReference>
<evidence type="ECO:0000256" key="6">
    <source>
        <dbReference type="ARBA" id="ARBA00022698"/>
    </source>
</evidence>
<dbReference type="Pfam" id="PF00625">
    <property type="entry name" value="Guanylate_kin"/>
    <property type="match status" value="1"/>
</dbReference>
<dbReference type="OrthoDB" id="37597at2759"/>
<evidence type="ECO:0000313" key="19">
    <source>
        <dbReference type="Proteomes" id="UP000023152"/>
    </source>
</evidence>
<keyword evidence="16" id="KW-1133">Transmembrane helix</keyword>
<dbReference type="GO" id="GO:0005525">
    <property type="term" value="F:GTP binding"/>
    <property type="evidence" value="ECO:0007669"/>
    <property type="project" value="UniProtKB-KW"/>
</dbReference>
<keyword evidence="16" id="KW-0812">Transmembrane</keyword>
<dbReference type="Pfam" id="PF00227">
    <property type="entry name" value="Proteasome"/>
    <property type="match status" value="1"/>
</dbReference>
<name>X6MSV9_RETFI</name>
<dbReference type="GO" id="GO:0005634">
    <property type="term" value="C:nucleus"/>
    <property type="evidence" value="ECO:0007669"/>
    <property type="project" value="UniProtKB-SubCell"/>
</dbReference>
<dbReference type="GO" id="GO:0003924">
    <property type="term" value="F:GTPase activity"/>
    <property type="evidence" value="ECO:0007669"/>
    <property type="project" value="InterPro"/>
</dbReference>
<dbReference type="AlphaFoldDB" id="X6MSV9"/>
<dbReference type="Gene3D" id="3.40.50.300">
    <property type="entry name" value="P-loop containing nucleotide triphosphate hydrolases"/>
    <property type="match status" value="1"/>
</dbReference>
<reference evidence="18 19" key="1">
    <citation type="journal article" date="2013" name="Curr. Biol.">
        <title>The Genome of the Foraminiferan Reticulomyxa filosa.</title>
        <authorList>
            <person name="Glockner G."/>
            <person name="Hulsmann N."/>
            <person name="Schleicher M."/>
            <person name="Noegel A.A."/>
            <person name="Eichinger L."/>
            <person name="Gallinger C."/>
            <person name="Pawlowski J."/>
            <person name="Sierra R."/>
            <person name="Euteneuer U."/>
            <person name="Pillet L."/>
            <person name="Moustafa A."/>
            <person name="Platzer M."/>
            <person name="Groth M."/>
            <person name="Szafranski K."/>
            <person name="Schliwa M."/>
        </authorList>
    </citation>
    <scope>NUCLEOTIDE SEQUENCE [LARGE SCALE GENOMIC DNA]</scope>
</reference>
<feature type="active site" description="Nucleophile" evidence="14">
    <location>
        <position position="140"/>
    </location>
</feature>